<proteinExistence type="predicted"/>
<evidence type="ECO:0000256" key="1">
    <source>
        <dbReference type="SAM" id="Phobius"/>
    </source>
</evidence>
<dbReference type="GeneID" id="89980110"/>
<keyword evidence="1" id="KW-0812">Transmembrane</keyword>
<name>A0AAV9MUF5_9EURO</name>
<keyword evidence="4" id="KW-1185">Reference proteome</keyword>
<sequence length="301" mass="34284">MGQQWKPRGYQKLADLMGSHKDVAIFRRFPALTMLILLKLQAELIDVELRLRKACQDDELTSNATAKLYSVNFHTLHHAGQCSSQFGLLMECQEKLQVYHAWLLQATSVAQLKAPGKLDLQFLQDWLEDEEGGAHFLQGDEQTTWNKTNLRDFVTLIDEEARGLNTRKPYAYLIDWYQRIWRGYRSVKHEEKATRTTVMNKLQHARTIYAKNPLVFNYAESKSGEIVSQLAVTVVVSVFSALTIPWLYHVNRIVERIGITIGLTALLGIILRVTTNATVKGIFGVTVALATVEMVFIWSTT</sequence>
<dbReference type="InterPro" id="IPR046529">
    <property type="entry name" value="DUF6594"/>
</dbReference>
<accession>A0AAV9MUF5</accession>
<evidence type="ECO:0000259" key="2">
    <source>
        <dbReference type="Pfam" id="PF20237"/>
    </source>
</evidence>
<feature type="transmembrane region" description="Helical" evidence="1">
    <location>
        <begin position="226"/>
        <end position="247"/>
    </location>
</feature>
<evidence type="ECO:0000313" key="3">
    <source>
        <dbReference type="EMBL" id="KAK5043467.1"/>
    </source>
</evidence>
<dbReference type="EMBL" id="JAVRRD010000063">
    <property type="protein sequence ID" value="KAK5043467.1"/>
    <property type="molecule type" value="Genomic_DNA"/>
</dbReference>
<gene>
    <name evidence="3" type="ORF">LTR84_011961</name>
</gene>
<organism evidence="3 4">
    <name type="scientific">Exophiala bonariae</name>
    <dbReference type="NCBI Taxonomy" id="1690606"/>
    <lineage>
        <taxon>Eukaryota</taxon>
        <taxon>Fungi</taxon>
        <taxon>Dikarya</taxon>
        <taxon>Ascomycota</taxon>
        <taxon>Pezizomycotina</taxon>
        <taxon>Eurotiomycetes</taxon>
        <taxon>Chaetothyriomycetidae</taxon>
        <taxon>Chaetothyriales</taxon>
        <taxon>Herpotrichiellaceae</taxon>
        <taxon>Exophiala</taxon>
    </lineage>
</organism>
<evidence type="ECO:0000313" key="4">
    <source>
        <dbReference type="Proteomes" id="UP001358417"/>
    </source>
</evidence>
<keyword evidence="1" id="KW-1133">Transmembrane helix</keyword>
<reference evidence="3 4" key="1">
    <citation type="submission" date="2023-08" db="EMBL/GenBank/DDBJ databases">
        <title>Black Yeasts Isolated from many extreme environments.</title>
        <authorList>
            <person name="Coleine C."/>
            <person name="Stajich J.E."/>
            <person name="Selbmann L."/>
        </authorList>
    </citation>
    <scope>NUCLEOTIDE SEQUENCE [LARGE SCALE GENOMIC DNA]</scope>
    <source>
        <strain evidence="3 4">CCFEE 5792</strain>
    </source>
</reference>
<comment type="caution">
    <text evidence="3">The sequence shown here is derived from an EMBL/GenBank/DDBJ whole genome shotgun (WGS) entry which is preliminary data.</text>
</comment>
<feature type="domain" description="DUF6594" evidence="2">
    <location>
        <begin position="10"/>
        <end position="294"/>
    </location>
</feature>
<keyword evidence="1" id="KW-0472">Membrane</keyword>
<dbReference type="RefSeq" id="XP_064699857.1">
    <property type="nucleotide sequence ID" value="XM_064855488.1"/>
</dbReference>
<feature type="transmembrane region" description="Helical" evidence="1">
    <location>
        <begin position="281"/>
        <end position="299"/>
    </location>
</feature>
<dbReference type="Proteomes" id="UP001358417">
    <property type="component" value="Unassembled WGS sequence"/>
</dbReference>
<protein>
    <recommendedName>
        <fullName evidence="2">DUF6594 domain-containing protein</fullName>
    </recommendedName>
</protein>
<dbReference type="Pfam" id="PF20237">
    <property type="entry name" value="DUF6594"/>
    <property type="match status" value="1"/>
</dbReference>
<dbReference type="PANTHER" id="PTHR34502:SF5">
    <property type="entry name" value="DUF6594 DOMAIN-CONTAINING PROTEIN"/>
    <property type="match status" value="1"/>
</dbReference>
<dbReference type="PANTHER" id="PTHR34502">
    <property type="entry name" value="DUF6594 DOMAIN-CONTAINING PROTEIN-RELATED"/>
    <property type="match status" value="1"/>
</dbReference>
<dbReference type="AlphaFoldDB" id="A0AAV9MUF5"/>
<feature type="transmembrane region" description="Helical" evidence="1">
    <location>
        <begin position="253"/>
        <end position="274"/>
    </location>
</feature>